<accession>A0AB39ZX22</accession>
<dbReference type="AlphaFoldDB" id="A0AB39ZX22"/>
<name>A0AB39ZX22_DROSZ</name>
<sequence>MDHRTCQCKKRNVNPLKKKFSRLLKKNSHSETEKLRNEMDLVKNELEKAYDVIDEMEFELESVDLLALQNQWLRDELLKLKTQEDGVVPRNEVEDPASRKRRRSYRQQVSAGMLDPQFKVPSQEQRFGIVLD</sequence>
<dbReference type="Proteomes" id="UP001652628">
    <property type="component" value="Chromosome 2L"/>
</dbReference>
<protein>
    <submittedName>
        <fullName evidence="4">Uncharacterized protein</fullName>
    </submittedName>
</protein>
<proteinExistence type="predicted"/>
<feature type="coiled-coil region" evidence="1">
    <location>
        <begin position="25"/>
        <end position="59"/>
    </location>
</feature>
<keyword evidence="1" id="KW-0175">Coiled coil</keyword>
<feature type="region of interest" description="Disordered" evidence="2">
    <location>
        <begin position="89"/>
        <end position="108"/>
    </location>
</feature>
<reference evidence="4" key="1">
    <citation type="submission" date="2025-08" db="UniProtKB">
        <authorList>
            <consortium name="RefSeq"/>
        </authorList>
    </citation>
    <scope>IDENTIFICATION</scope>
</reference>
<evidence type="ECO:0000256" key="2">
    <source>
        <dbReference type="SAM" id="MobiDB-lite"/>
    </source>
</evidence>
<organism evidence="3 4">
    <name type="scientific">Drosophila suzukii</name>
    <name type="common">Spotted-wing drosophila fruit fly</name>
    <dbReference type="NCBI Taxonomy" id="28584"/>
    <lineage>
        <taxon>Eukaryota</taxon>
        <taxon>Metazoa</taxon>
        <taxon>Ecdysozoa</taxon>
        <taxon>Arthropoda</taxon>
        <taxon>Hexapoda</taxon>
        <taxon>Insecta</taxon>
        <taxon>Pterygota</taxon>
        <taxon>Neoptera</taxon>
        <taxon>Endopterygota</taxon>
        <taxon>Diptera</taxon>
        <taxon>Brachycera</taxon>
        <taxon>Muscomorpha</taxon>
        <taxon>Ephydroidea</taxon>
        <taxon>Drosophilidae</taxon>
        <taxon>Drosophila</taxon>
        <taxon>Sophophora</taxon>
    </lineage>
</organism>
<evidence type="ECO:0000313" key="4">
    <source>
        <dbReference type="RefSeq" id="XP_016944991.3"/>
    </source>
</evidence>
<evidence type="ECO:0000256" key="1">
    <source>
        <dbReference type="SAM" id="Coils"/>
    </source>
</evidence>
<keyword evidence="3" id="KW-1185">Reference proteome</keyword>
<gene>
    <name evidence="4" type="primary">LOC108021022</name>
</gene>
<evidence type="ECO:0000313" key="3">
    <source>
        <dbReference type="Proteomes" id="UP001652628"/>
    </source>
</evidence>
<dbReference type="GeneID" id="108021022"/>
<dbReference type="RefSeq" id="XP_016944991.3">
    <property type="nucleotide sequence ID" value="XM_017089502.4"/>
</dbReference>